<evidence type="ECO:0000256" key="10">
    <source>
        <dbReference type="SAM" id="MobiDB-lite"/>
    </source>
</evidence>
<dbReference type="InterPro" id="IPR039241">
    <property type="entry name" value="Rrp9-like"/>
</dbReference>
<comment type="subcellular location">
    <subcellularLocation>
        <location evidence="1">Nucleus</location>
        <location evidence="1">Nucleolus</location>
    </subcellularLocation>
</comment>
<protein>
    <submittedName>
        <fullName evidence="11">Uncharacterized protein</fullName>
    </submittedName>
</protein>
<feature type="compositionally biased region" description="Acidic residues" evidence="10">
    <location>
        <begin position="104"/>
        <end position="116"/>
    </location>
</feature>
<dbReference type="PANTHER" id="PTHR19865">
    <property type="entry name" value="U3 SMALL NUCLEOLAR RNA INTERACTING PROTEIN 2"/>
    <property type="match status" value="1"/>
</dbReference>
<dbReference type="Proteomes" id="UP000663760">
    <property type="component" value="Chromosome 15"/>
</dbReference>
<dbReference type="FunFam" id="2.130.10.10:FF:000483">
    <property type="entry name" value="U3 snoRNP-associated protein-like EMB2271"/>
    <property type="match status" value="1"/>
</dbReference>
<dbReference type="PROSITE" id="PS50294">
    <property type="entry name" value="WD_REPEATS_REGION"/>
    <property type="match status" value="2"/>
</dbReference>
<feature type="compositionally biased region" description="Basic and acidic residues" evidence="10">
    <location>
        <begin position="22"/>
        <end position="36"/>
    </location>
</feature>
<dbReference type="OrthoDB" id="189968at2759"/>
<evidence type="ECO:0000256" key="2">
    <source>
        <dbReference type="ARBA" id="ARBA00006777"/>
    </source>
</evidence>
<dbReference type="CDD" id="cd00200">
    <property type="entry name" value="WD40"/>
    <property type="match status" value="1"/>
</dbReference>
<dbReference type="InterPro" id="IPR001680">
    <property type="entry name" value="WD40_rpt"/>
</dbReference>
<dbReference type="Gene3D" id="2.130.10.10">
    <property type="entry name" value="YVTN repeat-like/Quinoprotein amine dehydrogenase"/>
    <property type="match status" value="1"/>
</dbReference>
<keyword evidence="6" id="KW-0694">RNA-binding</keyword>
<dbReference type="InterPro" id="IPR036322">
    <property type="entry name" value="WD40_repeat_dom_sf"/>
</dbReference>
<feature type="region of interest" description="Disordered" evidence="10">
    <location>
        <begin position="1"/>
        <end position="85"/>
    </location>
</feature>
<keyword evidence="8" id="KW-0687">Ribonucleoprotein</keyword>
<name>A0A7I8LGG7_SPIIN</name>
<dbReference type="EMBL" id="LR746278">
    <property type="protein sequence ID" value="CAA7408912.1"/>
    <property type="molecule type" value="Genomic_DNA"/>
</dbReference>
<feature type="repeat" description="WD" evidence="9">
    <location>
        <begin position="305"/>
        <end position="345"/>
    </location>
</feature>
<dbReference type="InterPro" id="IPR020472">
    <property type="entry name" value="WD40_PAC1"/>
</dbReference>
<evidence type="ECO:0000256" key="9">
    <source>
        <dbReference type="PROSITE-ProRule" id="PRU00221"/>
    </source>
</evidence>
<dbReference type="InterPro" id="IPR019775">
    <property type="entry name" value="WD40_repeat_CS"/>
</dbReference>
<keyword evidence="12" id="KW-1185">Reference proteome</keyword>
<sequence length="517" mass="57616">MNSSRRQNKRGTKGKLRQPLPKSDDRDDAFFDPEPKRLRRKSGSGGNEVIDSDEDSGGISDGEHNAENEQEGEVEEPETAAEKRLRIAREYVEKIKAITRQQREDEDETEEEGVEEGEGRQDSLAAELLQKEQLEASGRARRLIASRLQQPDTMDEFRVMQRHRQSVVAVALTEDDARGFSASKGGDIIHWDVENGKKEKYAWPTEDVLISHGARAPQNRSSKRSKHVLALAVSSDGRYLATGGMDRHVHLWDTRTRQHIQAFQGHKGPVSCLTFRQGTPQLFSASFDRAIKLWNAEDRCHIDTLHGHECEVLTIDCLRKERLLTVARDRTVRLWKVPEESQLVFRAPMASLECGRFINNEEFLSGSDDGSIELWSILRKKPRFIVKNAHPVSVADVHMKDTKIVSNGVRQVNPCSSAQSWVSSVAVCRGSDLAASGAGNGVVRLWAIESEAASIQPLYNLPLVGYINSLAFAKSGRFVVAGVGQEPRLGRWGRLADAVNGVALHPLRLDSDGSKHS</sequence>
<feature type="region of interest" description="Disordered" evidence="10">
    <location>
        <begin position="97"/>
        <end position="122"/>
    </location>
</feature>
<evidence type="ECO:0000313" key="12">
    <source>
        <dbReference type="Proteomes" id="UP000663760"/>
    </source>
</evidence>
<evidence type="ECO:0000256" key="1">
    <source>
        <dbReference type="ARBA" id="ARBA00004604"/>
    </source>
</evidence>
<evidence type="ECO:0000256" key="3">
    <source>
        <dbReference type="ARBA" id="ARBA00022552"/>
    </source>
</evidence>
<reference evidence="11" key="1">
    <citation type="submission" date="2020-02" db="EMBL/GenBank/DDBJ databases">
        <authorList>
            <person name="Scholz U."/>
            <person name="Mascher M."/>
            <person name="Fiebig A."/>
        </authorList>
    </citation>
    <scope>NUCLEOTIDE SEQUENCE</scope>
</reference>
<evidence type="ECO:0000256" key="5">
    <source>
        <dbReference type="ARBA" id="ARBA00022737"/>
    </source>
</evidence>
<dbReference type="GO" id="GO:0032040">
    <property type="term" value="C:small-subunit processome"/>
    <property type="evidence" value="ECO:0007669"/>
    <property type="project" value="TreeGrafter"/>
</dbReference>
<evidence type="ECO:0000256" key="6">
    <source>
        <dbReference type="ARBA" id="ARBA00022884"/>
    </source>
</evidence>
<dbReference type="PROSITE" id="PS00678">
    <property type="entry name" value="WD_REPEATS_1"/>
    <property type="match status" value="1"/>
</dbReference>
<evidence type="ECO:0000256" key="8">
    <source>
        <dbReference type="ARBA" id="ARBA00023274"/>
    </source>
</evidence>
<proteinExistence type="inferred from homology"/>
<feature type="repeat" description="WD" evidence="9">
    <location>
        <begin position="221"/>
        <end position="262"/>
    </location>
</feature>
<feature type="repeat" description="WD" evidence="9">
    <location>
        <begin position="263"/>
        <end position="304"/>
    </location>
</feature>
<dbReference type="PANTHER" id="PTHR19865:SF0">
    <property type="entry name" value="U3 SMALL NUCLEOLAR RNA-INTERACTING PROTEIN 2"/>
    <property type="match status" value="1"/>
</dbReference>
<organism evidence="11 12">
    <name type="scientific">Spirodela intermedia</name>
    <name type="common">Intermediate duckweed</name>
    <dbReference type="NCBI Taxonomy" id="51605"/>
    <lineage>
        <taxon>Eukaryota</taxon>
        <taxon>Viridiplantae</taxon>
        <taxon>Streptophyta</taxon>
        <taxon>Embryophyta</taxon>
        <taxon>Tracheophyta</taxon>
        <taxon>Spermatophyta</taxon>
        <taxon>Magnoliopsida</taxon>
        <taxon>Liliopsida</taxon>
        <taxon>Araceae</taxon>
        <taxon>Lemnoideae</taxon>
        <taxon>Spirodela</taxon>
    </lineage>
</organism>
<gene>
    <name evidence="11" type="ORF">SI8410_15019590</name>
</gene>
<evidence type="ECO:0000256" key="4">
    <source>
        <dbReference type="ARBA" id="ARBA00022574"/>
    </source>
</evidence>
<keyword evidence="5" id="KW-0677">Repeat</keyword>
<dbReference type="SUPFAM" id="SSF50978">
    <property type="entry name" value="WD40 repeat-like"/>
    <property type="match status" value="1"/>
</dbReference>
<accession>A0A7I8LGG7</accession>
<dbReference type="PRINTS" id="PR00320">
    <property type="entry name" value="GPROTEINBRPT"/>
</dbReference>
<dbReference type="GO" id="GO:0006364">
    <property type="term" value="P:rRNA processing"/>
    <property type="evidence" value="ECO:0007669"/>
    <property type="project" value="UniProtKB-KW"/>
</dbReference>
<feature type="compositionally biased region" description="Basic residues" evidence="10">
    <location>
        <begin position="1"/>
        <end position="16"/>
    </location>
</feature>
<evidence type="ECO:0000256" key="7">
    <source>
        <dbReference type="ARBA" id="ARBA00023242"/>
    </source>
</evidence>
<dbReference type="AlphaFoldDB" id="A0A7I8LGG7"/>
<dbReference type="SMART" id="SM00320">
    <property type="entry name" value="WD40"/>
    <property type="match status" value="6"/>
</dbReference>
<keyword evidence="7" id="KW-0539">Nucleus</keyword>
<keyword evidence="4 9" id="KW-0853">WD repeat</keyword>
<dbReference type="InterPro" id="IPR015943">
    <property type="entry name" value="WD40/YVTN_repeat-like_dom_sf"/>
</dbReference>
<feature type="repeat" description="WD" evidence="9">
    <location>
        <begin position="160"/>
        <end position="201"/>
    </location>
</feature>
<comment type="similarity">
    <text evidence="2">Belongs to the WD repeat RRP9 family.</text>
</comment>
<dbReference type="Pfam" id="PF00400">
    <property type="entry name" value="WD40"/>
    <property type="match status" value="4"/>
</dbReference>
<dbReference type="PROSITE" id="PS50082">
    <property type="entry name" value="WD_REPEATS_2"/>
    <property type="match status" value="4"/>
</dbReference>
<feature type="compositionally biased region" description="Acidic residues" evidence="10">
    <location>
        <begin position="68"/>
        <end position="79"/>
    </location>
</feature>
<dbReference type="GO" id="GO:0034511">
    <property type="term" value="F:U3 snoRNA binding"/>
    <property type="evidence" value="ECO:0007669"/>
    <property type="project" value="InterPro"/>
</dbReference>
<keyword evidence="3" id="KW-0698">rRNA processing</keyword>
<evidence type="ECO:0000313" key="11">
    <source>
        <dbReference type="EMBL" id="CAA7408912.1"/>
    </source>
</evidence>